<comment type="caution">
    <text evidence="3">The sequence shown here is derived from an EMBL/GenBank/DDBJ whole genome shotgun (WGS) entry which is preliminary data.</text>
</comment>
<evidence type="ECO:0000313" key="3">
    <source>
        <dbReference type="EMBL" id="GAA5341826.1"/>
    </source>
</evidence>
<feature type="domain" description="Beta-lactamase class A catalytic" evidence="2">
    <location>
        <begin position="71"/>
        <end position="290"/>
    </location>
</feature>
<dbReference type="PANTHER" id="PTHR35333">
    <property type="entry name" value="BETA-LACTAMASE"/>
    <property type="match status" value="1"/>
</dbReference>
<feature type="compositionally biased region" description="Polar residues" evidence="1">
    <location>
        <begin position="25"/>
        <end position="52"/>
    </location>
</feature>
<reference evidence="3 4" key="1">
    <citation type="submission" date="2024-02" db="EMBL/GenBank/DDBJ databases">
        <title>Characterization of antibiotic resistant novel bacterial strains and their environmental applications.</title>
        <authorList>
            <person name="Manzoor S."/>
            <person name="Abbas S."/>
            <person name="Arshad M."/>
            <person name="Li W.J."/>
            <person name="Ahmed I."/>
        </authorList>
    </citation>
    <scope>NUCLEOTIDE SEQUENCE [LARGE SCALE GENOMIC DNA]</scope>
    <source>
        <strain evidence="3 4">KACC 15558</strain>
    </source>
</reference>
<sequence length="318" mass="35510">MAEKATAGTEDRSTEDQSAEHRVTEGQNTKDLSAEDQSAESQGADRQSTETTAGEVDFGRLPGVRFSALAFDVDTGERVFAHHADDELDTASMGKVFLLHTTLQMMVEGRLDLGEQLQRRPSERVDESGIWYLMEQESLSIYDVAVLIGAFSDNFATNVLIRRVGLETVAAQVAELGYRNSGLHDFLRWPRPAKAPRTLSTGTAAELSDFMARHAKDEFWDESTNEIFRRWLGAGADTSMVASAFDLDPLAHYNYQRDVWVWNKTGTDSSIRADAGIVMTPRRRVAYAVFANWEKATDHVVEVMPIMREAGEAIHRFL</sequence>
<proteinExistence type="predicted"/>
<dbReference type="Gene3D" id="3.40.710.10">
    <property type="entry name" value="DD-peptidase/beta-lactamase superfamily"/>
    <property type="match status" value="1"/>
</dbReference>
<feature type="region of interest" description="Disordered" evidence="1">
    <location>
        <begin position="1"/>
        <end position="56"/>
    </location>
</feature>
<evidence type="ECO:0000313" key="4">
    <source>
        <dbReference type="Proteomes" id="UP001498935"/>
    </source>
</evidence>
<dbReference type="EMBL" id="BAABNP010000013">
    <property type="protein sequence ID" value="GAA5341826.1"/>
    <property type="molecule type" value="Genomic_DNA"/>
</dbReference>
<dbReference type="Proteomes" id="UP001498935">
    <property type="component" value="Unassembled WGS sequence"/>
</dbReference>
<dbReference type="SUPFAM" id="SSF56601">
    <property type="entry name" value="beta-lactamase/transpeptidase-like"/>
    <property type="match status" value="1"/>
</dbReference>
<evidence type="ECO:0000259" key="2">
    <source>
        <dbReference type="Pfam" id="PF13354"/>
    </source>
</evidence>
<dbReference type="PANTHER" id="PTHR35333:SF3">
    <property type="entry name" value="BETA-LACTAMASE-TYPE TRANSPEPTIDASE FOLD CONTAINING PROTEIN"/>
    <property type="match status" value="1"/>
</dbReference>
<dbReference type="RefSeq" id="WP_342038767.1">
    <property type="nucleotide sequence ID" value="NZ_BAABBK010000015.1"/>
</dbReference>
<dbReference type="InterPro" id="IPR012338">
    <property type="entry name" value="Beta-lactam/transpept-like"/>
</dbReference>
<accession>A0ABP9UAA7</accession>
<dbReference type="InterPro" id="IPR000871">
    <property type="entry name" value="Beta-lactam_class-A"/>
</dbReference>
<keyword evidence="4" id="KW-1185">Reference proteome</keyword>
<dbReference type="Pfam" id="PF13354">
    <property type="entry name" value="Beta-lactamase2"/>
    <property type="match status" value="1"/>
</dbReference>
<dbReference type="GO" id="GO:0016787">
    <property type="term" value="F:hydrolase activity"/>
    <property type="evidence" value="ECO:0007669"/>
    <property type="project" value="UniProtKB-KW"/>
</dbReference>
<keyword evidence="3" id="KW-0378">Hydrolase</keyword>
<dbReference type="InterPro" id="IPR045155">
    <property type="entry name" value="Beta-lactam_cat"/>
</dbReference>
<evidence type="ECO:0000256" key="1">
    <source>
        <dbReference type="SAM" id="MobiDB-lite"/>
    </source>
</evidence>
<feature type="compositionally biased region" description="Basic and acidic residues" evidence="1">
    <location>
        <begin position="1"/>
        <end position="24"/>
    </location>
</feature>
<organism evidence="3 4">
    <name type="scientific">Brevibacterium ammoniilyticum</name>
    <dbReference type="NCBI Taxonomy" id="1046555"/>
    <lineage>
        <taxon>Bacteria</taxon>
        <taxon>Bacillati</taxon>
        <taxon>Actinomycetota</taxon>
        <taxon>Actinomycetes</taxon>
        <taxon>Micrococcales</taxon>
        <taxon>Brevibacteriaceae</taxon>
        <taxon>Brevibacterium</taxon>
    </lineage>
</organism>
<protein>
    <submittedName>
        <fullName evidence="3">Serine hydrolase</fullName>
    </submittedName>
</protein>
<name>A0ABP9UAA7_9MICO</name>
<gene>
    <name evidence="3" type="ORF">KACC15558_28670</name>
</gene>